<dbReference type="PANTHER" id="PTHR42928:SF3">
    <property type="entry name" value="UPF0065 PROTEIN YFLP"/>
    <property type="match status" value="1"/>
</dbReference>
<dbReference type="KEGG" id="beo:BEH_26605"/>
<feature type="chain" id="PRO_5038442888" evidence="3">
    <location>
        <begin position="24"/>
        <end position="323"/>
    </location>
</feature>
<dbReference type="InterPro" id="IPR012640">
    <property type="entry name" value="Membr_lipoprot_lipid_attach_CS"/>
</dbReference>
<dbReference type="RefSeq" id="WP_046218357.1">
    <property type="nucleotide sequence ID" value="NZ_CP015328.1"/>
</dbReference>
<dbReference type="PROSITE" id="PS51257">
    <property type="entry name" value="PROKAR_LIPOPROTEIN"/>
    <property type="match status" value="1"/>
</dbReference>
<dbReference type="Proteomes" id="UP000036202">
    <property type="component" value="Plasmid pbeh6"/>
</dbReference>
<gene>
    <name evidence="4" type="ORF">BEH_26605</name>
</gene>
<accession>A0A2S1LZW6</accession>
<evidence type="ECO:0000313" key="4">
    <source>
        <dbReference type="EMBL" id="AWG44358.1"/>
    </source>
</evidence>
<evidence type="ECO:0000256" key="3">
    <source>
        <dbReference type="SAM" id="SignalP"/>
    </source>
</evidence>
<protein>
    <submittedName>
        <fullName evidence="4">Uncharacterized protein</fullName>
    </submittedName>
</protein>
<reference evidence="4 5" key="1">
    <citation type="journal article" date="2015" name="PLoS ONE">
        <title>Genome Sequence of Bacillus endophyticus and Analysis of Its Companion Mechanism in the Ketogulonigenium vulgare-Bacillus Strain Consortium.</title>
        <authorList>
            <person name="Jia N."/>
            <person name="Du J."/>
            <person name="Ding M.Z."/>
            <person name="Gao F."/>
            <person name="Yuan Y.J."/>
        </authorList>
    </citation>
    <scope>NUCLEOTIDE SEQUENCE [LARGE SCALE GENOMIC DNA]</scope>
    <source>
        <strain evidence="4 5">Hbe603</strain>
        <plasmid evidence="5">pbeh6</plasmid>
    </source>
</reference>
<sequence>MKKYLLILLSLIVVAGCSDQTTAGKDFPSENIEIIAPASPGGGWDLTARSIQRILASNEIVEQPINVQNKPGGGGEVGWRYLERQNGHTLSVNSSLLLSNNLLGQSQLTYEEFTPIAILATEWIGVSVRKDSEIKTINDLTKQLKKDPKSLKVGVAPGLGNGDHLSFVQGLKEAGVDPTKVDFVVYDSGGEIVTALLGGHIDVVTTAVSEAKEQYKAGKVNILAVSSDKRIEGLEDVPTWKEQGIDMVFPHWRGIMGPPNMSENEIAYWDEAIGKMVQTEEWKKTLDNNEWNAFYKDSKESMKFLQEQNKVFEDLLKDSGLLQ</sequence>
<dbReference type="PIRSF" id="PIRSF017082">
    <property type="entry name" value="YflP"/>
    <property type="match status" value="1"/>
</dbReference>
<dbReference type="Pfam" id="PF08139">
    <property type="entry name" value="LPAM_1"/>
    <property type="match status" value="1"/>
</dbReference>
<name>A0A2S1LZW6_9BACI</name>
<dbReference type="OrthoDB" id="9780943at2"/>
<dbReference type="AlphaFoldDB" id="A0A2S1LZW6"/>
<organism evidence="4 5">
    <name type="scientific">Priestia filamentosa</name>
    <dbReference type="NCBI Taxonomy" id="1402861"/>
    <lineage>
        <taxon>Bacteria</taxon>
        <taxon>Bacillati</taxon>
        <taxon>Bacillota</taxon>
        <taxon>Bacilli</taxon>
        <taxon>Bacillales</taxon>
        <taxon>Bacillaceae</taxon>
        <taxon>Priestia</taxon>
    </lineage>
</organism>
<keyword evidence="4" id="KW-0614">Plasmid</keyword>
<dbReference type="Gene3D" id="3.40.190.150">
    <property type="entry name" value="Bordetella uptake gene, domain 1"/>
    <property type="match status" value="1"/>
</dbReference>
<dbReference type="SUPFAM" id="SSF53850">
    <property type="entry name" value="Periplasmic binding protein-like II"/>
    <property type="match status" value="1"/>
</dbReference>
<evidence type="ECO:0000256" key="1">
    <source>
        <dbReference type="ARBA" id="ARBA00006987"/>
    </source>
</evidence>
<dbReference type="Gene3D" id="3.40.190.10">
    <property type="entry name" value="Periplasmic binding protein-like II"/>
    <property type="match status" value="1"/>
</dbReference>
<evidence type="ECO:0000313" key="5">
    <source>
        <dbReference type="Proteomes" id="UP000036202"/>
    </source>
</evidence>
<evidence type="ECO:0000256" key="2">
    <source>
        <dbReference type="ARBA" id="ARBA00022729"/>
    </source>
</evidence>
<dbReference type="Pfam" id="PF03401">
    <property type="entry name" value="TctC"/>
    <property type="match status" value="1"/>
</dbReference>
<dbReference type="CDD" id="cd07012">
    <property type="entry name" value="PBP2_Bug_TTT"/>
    <property type="match status" value="1"/>
</dbReference>
<feature type="signal peptide" evidence="3">
    <location>
        <begin position="1"/>
        <end position="23"/>
    </location>
</feature>
<geneLocation type="plasmid" evidence="5">
    <name>pbeh6</name>
</geneLocation>
<comment type="similarity">
    <text evidence="1">Belongs to the UPF0065 (bug) family.</text>
</comment>
<dbReference type="InterPro" id="IPR005064">
    <property type="entry name" value="BUG"/>
</dbReference>
<proteinExistence type="inferred from homology"/>
<dbReference type="InterPro" id="IPR042100">
    <property type="entry name" value="Bug_dom1"/>
</dbReference>
<keyword evidence="5" id="KW-1185">Reference proteome</keyword>
<dbReference type="EMBL" id="CP015328">
    <property type="protein sequence ID" value="AWG44358.1"/>
    <property type="molecule type" value="Genomic_DNA"/>
</dbReference>
<keyword evidence="2 3" id="KW-0732">Signal</keyword>
<dbReference type="PANTHER" id="PTHR42928">
    <property type="entry name" value="TRICARBOXYLATE-BINDING PROTEIN"/>
    <property type="match status" value="1"/>
</dbReference>